<sequence>MIMVARANCIWRMAQRCRAPCPMTWPRRCGRHRGGRSSAYWLAARSSPCCGRPMPTGCAHDWGSSRSGSSRW</sequence>
<dbReference type="EMBL" id="QFPJ01000120">
    <property type="protein sequence ID" value="PZQ19969.1"/>
    <property type="molecule type" value="Genomic_DNA"/>
</dbReference>
<comment type="caution">
    <text evidence="1">The sequence shown here is derived from an EMBL/GenBank/DDBJ whole genome shotgun (WGS) entry which is preliminary data.</text>
</comment>
<evidence type="ECO:0000313" key="1">
    <source>
        <dbReference type="EMBL" id="PZQ19969.1"/>
    </source>
</evidence>
<name>A0A2W5KVD0_SPHMC</name>
<protein>
    <submittedName>
        <fullName evidence="1">Uncharacterized protein</fullName>
    </submittedName>
</protein>
<proteinExistence type="predicted"/>
<dbReference type="AlphaFoldDB" id="A0A2W5KVD0"/>
<organism evidence="1 2">
    <name type="scientific">Sphingopyxis macrogoltabida</name>
    <name type="common">Sphingomonas macrogoltabidus</name>
    <dbReference type="NCBI Taxonomy" id="33050"/>
    <lineage>
        <taxon>Bacteria</taxon>
        <taxon>Pseudomonadati</taxon>
        <taxon>Pseudomonadota</taxon>
        <taxon>Alphaproteobacteria</taxon>
        <taxon>Sphingomonadales</taxon>
        <taxon>Sphingomonadaceae</taxon>
        <taxon>Sphingopyxis</taxon>
    </lineage>
</organism>
<evidence type="ECO:0000313" key="2">
    <source>
        <dbReference type="Proteomes" id="UP000248597"/>
    </source>
</evidence>
<accession>A0A2W5KVD0</accession>
<gene>
    <name evidence="1" type="ORF">DI569_16835</name>
</gene>
<reference evidence="1 2" key="1">
    <citation type="submission" date="2017-08" db="EMBL/GenBank/DDBJ databases">
        <title>Infants hospitalized years apart are colonized by the same room-sourced microbial strains.</title>
        <authorList>
            <person name="Brooks B."/>
            <person name="Olm M.R."/>
            <person name="Firek B.A."/>
            <person name="Baker R."/>
            <person name="Thomas B.C."/>
            <person name="Morowitz M.J."/>
            <person name="Banfield J.F."/>
        </authorList>
    </citation>
    <scope>NUCLEOTIDE SEQUENCE [LARGE SCALE GENOMIC DNA]</scope>
    <source>
        <strain evidence="1">S2_005_003_R2_47</strain>
    </source>
</reference>
<feature type="non-terminal residue" evidence="1">
    <location>
        <position position="72"/>
    </location>
</feature>
<dbReference type="Proteomes" id="UP000248597">
    <property type="component" value="Unassembled WGS sequence"/>
</dbReference>